<dbReference type="InterPro" id="IPR001155">
    <property type="entry name" value="OxRdtase_FMN_N"/>
</dbReference>
<comment type="cofactor">
    <cofactor evidence="2">
        <name>[4Fe-4S] cluster</name>
        <dbReference type="ChEBI" id="CHEBI:49883"/>
    </cofactor>
</comment>
<feature type="domain" description="FAD/NAD(P)-binding" evidence="11">
    <location>
        <begin position="385"/>
        <end position="616"/>
    </location>
</feature>
<dbReference type="Gene3D" id="3.50.50.60">
    <property type="entry name" value="FAD/NAD(P)-binding domain"/>
    <property type="match status" value="1"/>
</dbReference>
<dbReference type="GO" id="GO:0016491">
    <property type="term" value="F:oxidoreductase activity"/>
    <property type="evidence" value="ECO:0007669"/>
    <property type="project" value="UniProtKB-KW"/>
</dbReference>
<dbReference type="Proteomes" id="UP000295726">
    <property type="component" value="Unassembled WGS sequence"/>
</dbReference>
<dbReference type="CDD" id="cd02803">
    <property type="entry name" value="OYE_like_FMN_family"/>
    <property type="match status" value="1"/>
</dbReference>
<keyword evidence="5" id="KW-0288">FMN</keyword>
<dbReference type="GO" id="GO:0010181">
    <property type="term" value="F:FMN binding"/>
    <property type="evidence" value="ECO:0007669"/>
    <property type="project" value="InterPro"/>
</dbReference>
<dbReference type="PANTHER" id="PTHR42917">
    <property type="entry name" value="2,4-DIENOYL-COA REDUCTASE"/>
    <property type="match status" value="1"/>
</dbReference>
<evidence type="ECO:0000313" key="12">
    <source>
        <dbReference type="EMBL" id="TCS82412.1"/>
    </source>
</evidence>
<dbReference type="InterPro" id="IPR013785">
    <property type="entry name" value="Aldolase_TIM"/>
</dbReference>
<keyword evidence="6" id="KW-0479">Metal-binding</keyword>
<evidence type="ECO:0000259" key="10">
    <source>
        <dbReference type="Pfam" id="PF00724"/>
    </source>
</evidence>
<dbReference type="PANTHER" id="PTHR42917:SF2">
    <property type="entry name" value="2,4-DIENOYL-COA REDUCTASE [(2E)-ENOYL-COA-PRODUCING]"/>
    <property type="match status" value="1"/>
</dbReference>
<evidence type="ECO:0000256" key="9">
    <source>
        <dbReference type="ARBA" id="ARBA00023014"/>
    </source>
</evidence>
<evidence type="ECO:0000256" key="1">
    <source>
        <dbReference type="ARBA" id="ARBA00001917"/>
    </source>
</evidence>
<evidence type="ECO:0000256" key="2">
    <source>
        <dbReference type="ARBA" id="ARBA00001966"/>
    </source>
</evidence>
<accession>A0A4V2USQ8</accession>
<evidence type="ECO:0000256" key="8">
    <source>
        <dbReference type="ARBA" id="ARBA00023004"/>
    </source>
</evidence>
<evidence type="ECO:0000256" key="5">
    <source>
        <dbReference type="ARBA" id="ARBA00022643"/>
    </source>
</evidence>
<protein>
    <submittedName>
        <fullName evidence="12">2,4-dienoyl-CoA reductase-like NADH-dependent reductase (Old Yellow Enzyme family)</fullName>
    </submittedName>
</protein>
<feature type="domain" description="NADH:flavin oxidoreductase/NADH oxidase N-terminal" evidence="10">
    <location>
        <begin position="6"/>
        <end position="343"/>
    </location>
</feature>
<dbReference type="SUPFAM" id="SSF51395">
    <property type="entry name" value="FMN-linked oxidoreductases"/>
    <property type="match status" value="1"/>
</dbReference>
<dbReference type="InterPro" id="IPR023753">
    <property type="entry name" value="FAD/NAD-binding_dom"/>
</dbReference>
<evidence type="ECO:0000256" key="6">
    <source>
        <dbReference type="ARBA" id="ARBA00022723"/>
    </source>
</evidence>
<keyword evidence="8" id="KW-0408">Iron</keyword>
<reference evidence="12 13" key="1">
    <citation type="submission" date="2019-03" db="EMBL/GenBank/DDBJ databases">
        <title>Genomic Encyclopedia of Type Strains, Phase IV (KMG-IV): sequencing the most valuable type-strain genomes for metagenomic binning, comparative biology and taxonomic classification.</title>
        <authorList>
            <person name="Goeker M."/>
        </authorList>
    </citation>
    <scope>NUCLEOTIDE SEQUENCE [LARGE SCALE GENOMIC DNA]</scope>
    <source>
        <strain evidence="12 13">DSM 29489</strain>
    </source>
</reference>
<dbReference type="Pfam" id="PF07992">
    <property type="entry name" value="Pyr_redox_2"/>
    <property type="match status" value="1"/>
</dbReference>
<evidence type="ECO:0000256" key="7">
    <source>
        <dbReference type="ARBA" id="ARBA00023002"/>
    </source>
</evidence>
<dbReference type="PRINTS" id="PR00368">
    <property type="entry name" value="FADPNR"/>
</dbReference>
<dbReference type="InterPro" id="IPR051793">
    <property type="entry name" value="NADH:flavin_oxidoreductase"/>
</dbReference>
<keyword evidence="9" id="KW-0411">Iron-sulfur</keyword>
<evidence type="ECO:0000313" key="13">
    <source>
        <dbReference type="Proteomes" id="UP000295726"/>
    </source>
</evidence>
<sequence>MKHLNLFSPIKIRGLELKNRIDFPGMGTFYTDDGGYVNDKFIHYHAARALGGTGLITTEATSVHAPSAPRNFLNISDDKFLPGLKKFTTAIHDAGAKVCVQLWQGGLTAPLFDPDVLRFIPSDITVDNLLGNPLPEPITFQGCAKEMIPEVEKAFGSAAKRAVEAGFDTMEFHLAHGYSPHAFLSPAFNHRTDEYGGSFENRARFPLECIQEIRRNIPDDMPLLMRIDAFDDYVENGLTIEDVISFCKLAKAEGVDVVNVSRGNPVSLGMKFEVPPIDLPMGYNVEYAARIKEETGLITIAVGRINEPNQAEKIIADGKADMVVMGRAQLADPEFCNKASAGNDDDIVRCIGCNQGCGSSPMTCTRNPAVGREWEYALQATEHPKKVVVIGGGMGGLEVAITLKQRGHEVVLLEESDRLGGQFYIAGLAPGKSEMKEAAISRGQQAIKAGIDVRLSTPATPELLDSLHADTVIIASGAHPIELNIPGKDLPNVLNSFEVLEGKVIPKGKIAVIGGGLVGLEVAEFVVDADKNNDVTVIEMLDEIGKDLASARRLCIMERIPEKNIHVKLGAKCVEITKDSVITSKDNLQDEVACDYVIMSVGSISNDTGALTAYCEERKIPYYVIGDAKKARKVIDAIAEAAEIARAV</sequence>
<dbReference type="Gene3D" id="3.20.20.70">
    <property type="entry name" value="Aldolase class I"/>
    <property type="match status" value="1"/>
</dbReference>
<dbReference type="Gene3D" id="3.40.50.720">
    <property type="entry name" value="NAD(P)-binding Rossmann-like Domain"/>
    <property type="match status" value="1"/>
</dbReference>
<dbReference type="InterPro" id="IPR036188">
    <property type="entry name" value="FAD/NAD-bd_sf"/>
</dbReference>
<dbReference type="SUPFAM" id="SSF51905">
    <property type="entry name" value="FAD/NAD(P)-binding domain"/>
    <property type="match status" value="1"/>
</dbReference>
<dbReference type="GO" id="GO:0051536">
    <property type="term" value="F:iron-sulfur cluster binding"/>
    <property type="evidence" value="ECO:0007669"/>
    <property type="project" value="UniProtKB-KW"/>
</dbReference>
<comment type="similarity">
    <text evidence="3">In the N-terminal section; belongs to the NADH:flavin oxidoreductase/NADH oxidase family.</text>
</comment>
<dbReference type="OrthoDB" id="9772736at2"/>
<name>A0A4V2USQ8_9FIRM</name>
<keyword evidence="13" id="KW-1185">Reference proteome</keyword>
<dbReference type="Pfam" id="PF00724">
    <property type="entry name" value="Oxidored_FMN"/>
    <property type="match status" value="1"/>
</dbReference>
<proteinExistence type="inferred from homology"/>
<evidence type="ECO:0000256" key="4">
    <source>
        <dbReference type="ARBA" id="ARBA00022630"/>
    </source>
</evidence>
<dbReference type="RefSeq" id="WP_132378725.1">
    <property type="nucleotide sequence ID" value="NZ_SLZZ01000002.1"/>
</dbReference>
<evidence type="ECO:0000259" key="11">
    <source>
        <dbReference type="Pfam" id="PF07992"/>
    </source>
</evidence>
<organism evidence="12 13">
    <name type="scientific">Muricomes intestini</name>
    <dbReference type="NCBI Taxonomy" id="1796634"/>
    <lineage>
        <taxon>Bacteria</taxon>
        <taxon>Bacillati</taxon>
        <taxon>Bacillota</taxon>
        <taxon>Clostridia</taxon>
        <taxon>Lachnospirales</taxon>
        <taxon>Lachnospiraceae</taxon>
        <taxon>Muricomes</taxon>
    </lineage>
</organism>
<comment type="caution">
    <text evidence="12">The sequence shown here is derived from an EMBL/GenBank/DDBJ whole genome shotgun (WGS) entry which is preliminary data.</text>
</comment>
<dbReference type="AlphaFoldDB" id="A0A4V2USQ8"/>
<keyword evidence="7" id="KW-0560">Oxidoreductase</keyword>
<comment type="cofactor">
    <cofactor evidence="1">
        <name>FMN</name>
        <dbReference type="ChEBI" id="CHEBI:58210"/>
    </cofactor>
</comment>
<dbReference type="EMBL" id="SLZZ01000002">
    <property type="protein sequence ID" value="TCS82412.1"/>
    <property type="molecule type" value="Genomic_DNA"/>
</dbReference>
<gene>
    <name evidence="12" type="ORF">EDD59_102283</name>
</gene>
<evidence type="ECO:0000256" key="3">
    <source>
        <dbReference type="ARBA" id="ARBA00011048"/>
    </source>
</evidence>
<dbReference type="GO" id="GO:0046872">
    <property type="term" value="F:metal ion binding"/>
    <property type="evidence" value="ECO:0007669"/>
    <property type="project" value="UniProtKB-KW"/>
</dbReference>
<keyword evidence="4" id="KW-0285">Flavoprotein</keyword>